<dbReference type="Proteomes" id="UP000660380">
    <property type="component" value="Unassembled WGS sequence"/>
</dbReference>
<sequence length="67" mass="7814">MDYSLHTTSSAIIKQLVINQIGKLILGWNQRLKDSMNIGKINNQKFVSIPQYGFVVQLRYMDLFLIR</sequence>
<comment type="caution">
    <text evidence="1">The sequence shown here is derived from an EMBL/GenBank/DDBJ whole genome shotgun (WGS) entry which is preliminary data.</text>
</comment>
<evidence type="ECO:0000313" key="1">
    <source>
        <dbReference type="EMBL" id="MBD2607305.1"/>
    </source>
</evidence>
<gene>
    <name evidence="1" type="ORF">H6G81_22930</name>
</gene>
<dbReference type="RefSeq" id="WP_038298118.1">
    <property type="nucleotide sequence ID" value="NZ_JACJTA010000059.1"/>
</dbReference>
<keyword evidence="2" id="KW-1185">Reference proteome</keyword>
<reference evidence="1 2" key="1">
    <citation type="journal article" date="2020" name="ISME J.">
        <title>Comparative genomics reveals insights into cyanobacterial evolution and habitat adaptation.</title>
        <authorList>
            <person name="Chen M.Y."/>
            <person name="Teng W.K."/>
            <person name="Zhao L."/>
            <person name="Hu C.X."/>
            <person name="Zhou Y.K."/>
            <person name="Han B.P."/>
            <person name="Song L.R."/>
            <person name="Shu W.S."/>
        </authorList>
    </citation>
    <scope>NUCLEOTIDE SEQUENCE [LARGE SCALE GENOMIC DNA]</scope>
    <source>
        <strain evidence="1 2">FACHB-248</strain>
    </source>
</reference>
<evidence type="ECO:0000313" key="2">
    <source>
        <dbReference type="Proteomes" id="UP000660380"/>
    </source>
</evidence>
<dbReference type="EMBL" id="JACJTA010000059">
    <property type="protein sequence ID" value="MBD2607305.1"/>
    <property type="molecule type" value="Genomic_DNA"/>
</dbReference>
<name>A0ABR8GUY6_9CYAN</name>
<proteinExistence type="predicted"/>
<organism evidence="1 2">
    <name type="scientific">Scytonema hofmannii FACHB-248</name>
    <dbReference type="NCBI Taxonomy" id="1842502"/>
    <lineage>
        <taxon>Bacteria</taxon>
        <taxon>Bacillati</taxon>
        <taxon>Cyanobacteriota</taxon>
        <taxon>Cyanophyceae</taxon>
        <taxon>Nostocales</taxon>
        <taxon>Scytonemataceae</taxon>
        <taxon>Scytonema</taxon>
    </lineage>
</organism>
<protein>
    <submittedName>
        <fullName evidence="1">Uncharacterized protein</fullName>
    </submittedName>
</protein>
<accession>A0ABR8GUY6</accession>